<evidence type="ECO:0000313" key="3">
    <source>
        <dbReference type="WBParaSite" id="jg8234"/>
    </source>
</evidence>
<evidence type="ECO:0000256" key="1">
    <source>
        <dbReference type="SAM" id="MobiDB-lite"/>
    </source>
</evidence>
<organism evidence="2 3">
    <name type="scientific">Ditylenchus dipsaci</name>
    <dbReference type="NCBI Taxonomy" id="166011"/>
    <lineage>
        <taxon>Eukaryota</taxon>
        <taxon>Metazoa</taxon>
        <taxon>Ecdysozoa</taxon>
        <taxon>Nematoda</taxon>
        <taxon>Chromadorea</taxon>
        <taxon>Rhabditida</taxon>
        <taxon>Tylenchina</taxon>
        <taxon>Tylenchomorpha</taxon>
        <taxon>Sphaerularioidea</taxon>
        <taxon>Anguinidae</taxon>
        <taxon>Anguininae</taxon>
        <taxon>Ditylenchus</taxon>
    </lineage>
</organism>
<feature type="compositionally biased region" description="Basic residues" evidence="1">
    <location>
        <begin position="9"/>
        <end position="25"/>
    </location>
</feature>
<proteinExistence type="predicted"/>
<keyword evidence="2" id="KW-1185">Reference proteome</keyword>
<dbReference type="AlphaFoldDB" id="A0A915EPX5"/>
<protein>
    <submittedName>
        <fullName evidence="3">Uncharacterized protein</fullName>
    </submittedName>
</protein>
<evidence type="ECO:0000313" key="2">
    <source>
        <dbReference type="Proteomes" id="UP000887574"/>
    </source>
</evidence>
<feature type="region of interest" description="Disordered" evidence="1">
    <location>
        <begin position="1"/>
        <end position="53"/>
    </location>
</feature>
<dbReference type="Proteomes" id="UP000887574">
    <property type="component" value="Unplaced"/>
</dbReference>
<feature type="compositionally biased region" description="Polar residues" evidence="1">
    <location>
        <begin position="35"/>
        <end position="53"/>
    </location>
</feature>
<sequence length="70" mass="8370">MANDDNKRSKSRNRQRRSRSRKSRSKQQTQEQRQPISNPQFHQCQSVAKKQGFSQVGWKIADFCRKTARY</sequence>
<reference evidence="3" key="1">
    <citation type="submission" date="2022-11" db="UniProtKB">
        <authorList>
            <consortium name="WormBaseParasite"/>
        </authorList>
    </citation>
    <scope>IDENTIFICATION</scope>
</reference>
<name>A0A915EPX5_9BILA</name>
<accession>A0A915EPX5</accession>
<dbReference type="WBParaSite" id="jg8234">
    <property type="protein sequence ID" value="jg8234"/>
    <property type="gene ID" value="jg8234"/>
</dbReference>